<dbReference type="Pfam" id="PF03864">
    <property type="entry name" value="Phage_cap_E"/>
    <property type="match status" value="2"/>
</dbReference>
<evidence type="ECO:0000313" key="2">
    <source>
        <dbReference type="Proteomes" id="UP000228497"/>
    </source>
</evidence>
<protein>
    <recommendedName>
        <fullName evidence="3">Phage capsid protein</fullName>
    </recommendedName>
</protein>
<gene>
    <name evidence="1" type="ORF">COW49_00480</name>
</gene>
<accession>A0A2M7FE66</accession>
<name>A0A2M7FE66_9BACT</name>
<comment type="caution">
    <text evidence="1">The sequence shown here is derived from an EMBL/GenBank/DDBJ whole genome shotgun (WGS) entry which is preliminary data.</text>
</comment>
<dbReference type="InterPro" id="IPR053738">
    <property type="entry name" value="Lambda_capsid_assembly"/>
</dbReference>
<dbReference type="AlphaFoldDB" id="A0A2M7FE66"/>
<dbReference type="Proteomes" id="UP000228497">
    <property type="component" value="Unassembled WGS sequence"/>
</dbReference>
<dbReference type="InterPro" id="IPR005564">
    <property type="entry name" value="Major_capsid_GpE"/>
</dbReference>
<evidence type="ECO:0008006" key="3">
    <source>
        <dbReference type="Google" id="ProtNLM"/>
    </source>
</evidence>
<dbReference type="EMBL" id="PFFD01000020">
    <property type="protein sequence ID" value="PIV87275.1"/>
    <property type="molecule type" value="Genomic_DNA"/>
</dbReference>
<sequence>MPIGASDIPDLRLARLQKLVTRFMNPPHLILANLFGTPNKADSDVIKWESMIGNRGLTPFAAPGSPAQQVAPVGVTEHTAVAAFWKEKMYLDESFLNNLRKEGTTEQYEAARTKLAKNLGMMVGRAERRKEWMYAKMLSSGTFSYLTKGGVMATVDYDIPSNQVVTLVTGDMWPSGSTKDILDDVMSAKIAVSDACGGTVDYMLMNSTVLRYIAADTTMRGLLQKSTFGEGDLFGKSGSVIGVRPQVLGSLFGVDNIVVDDDTYVVSAWLTAAVTGSSTTDIYVDDISDFEAGMTVRFYDVSAKTYEDETISSVTPQGGYFTVAAAPTASFRAGEDKVSVTRKYIPDDKCIFFASKVEGQPIANFLSSPFGNDRHYGVKTDQWEEKDPEGVWIRVQNKGLPVLEQRDAVYILDVA</sequence>
<evidence type="ECO:0000313" key="1">
    <source>
        <dbReference type="EMBL" id="PIV87275.1"/>
    </source>
</evidence>
<dbReference type="Gene3D" id="3.90.1690.10">
    <property type="entry name" value="phage-related protein like domain"/>
    <property type="match status" value="1"/>
</dbReference>
<proteinExistence type="predicted"/>
<reference evidence="2" key="1">
    <citation type="submission" date="2017-09" db="EMBL/GenBank/DDBJ databases">
        <title>Depth-based differentiation of microbial function through sediment-hosted aquifers and enrichment of novel symbionts in the deep terrestrial subsurface.</title>
        <authorList>
            <person name="Probst A.J."/>
            <person name="Ladd B."/>
            <person name="Jarett J.K."/>
            <person name="Geller-Mcgrath D.E."/>
            <person name="Sieber C.M.K."/>
            <person name="Emerson J.B."/>
            <person name="Anantharaman K."/>
            <person name="Thomas B.C."/>
            <person name="Malmstrom R."/>
            <person name="Stieglmeier M."/>
            <person name="Klingl A."/>
            <person name="Woyke T."/>
            <person name="Ryan C.M."/>
            <person name="Banfield J.F."/>
        </authorList>
    </citation>
    <scope>NUCLEOTIDE SEQUENCE [LARGE SCALE GENOMIC DNA]</scope>
</reference>
<organism evidence="1 2">
    <name type="scientific">Candidatus Kaiserbacteria bacterium CG17_big_fil_post_rev_8_21_14_2_50_51_7</name>
    <dbReference type="NCBI Taxonomy" id="1974613"/>
    <lineage>
        <taxon>Bacteria</taxon>
        <taxon>Candidatus Kaiseribacteriota</taxon>
    </lineage>
</organism>